<dbReference type="Gene3D" id="3.40.50.150">
    <property type="entry name" value="Vaccinia Virus protein VP39"/>
    <property type="match status" value="1"/>
</dbReference>
<evidence type="ECO:0000313" key="2">
    <source>
        <dbReference type="Proteomes" id="UP001565927"/>
    </source>
</evidence>
<dbReference type="InterPro" id="IPR019410">
    <property type="entry name" value="Methyltransf_16"/>
</dbReference>
<dbReference type="Pfam" id="PF10294">
    <property type="entry name" value="Methyltransf_16"/>
    <property type="match status" value="1"/>
</dbReference>
<keyword evidence="1" id="KW-0808">Transferase</keyword>
<evidence type="ECO:0000313" key="1">
    <source>
        <dbReference type="EMBL" id="MEZ0166213.1"/>
    </source>
</evidence>
<dbReference type="EMBL" id="JBGFTU010000019">
    <property type="protein sequence ID" value="MEZ0166213.1"/>
    <property type="molecule type" value="Genomic_DNA"/>
</dbReference>
<dbReference type="SUPFAM" id="SSF53335">
    <property type="entry name" value="S-adenosyl-L-methionine-dependent methyltransferases"/>
    <property type="match status" value="1"/>
</dbReference>
<name>A0ABV4H3Q5_9ACTN</name>
<protein>
    <submittedName>
        <fullName evidence="1">Methyltransferase</fullName>
    </submittedName>
</protein>
<organism evidence="1 2">
    <name type="scientific">Kineococcus halophytocola</name>
    <dbReference type="NCBI Taxonomy" id="3234027"/>
    <lineage>
        <taxon>Bacteria</taxon>
        <taxon>Bacillati</taxon>
        <taxon>Actinomycetota</taxon>
        <taxon>Actinomycetes</taxon>
        <taxon>Kineosporiales</taxon>
        <taxon>Kineosporiaceae</taxon>
        <taxon>Kineococcus</taxon>
    </lineage>
</organism>
<sequence>MLDLVDRDVQVAGRHLSLKMPRDLEALFTEEAFAHDEFVPYWAELWPSALVLADVLPGELSGGPLRVLELGAGLGVPSLCAALAGHDVTAADWAPDSVDLLRENAVRNGASVRAQRWSWTDDPAPLAPPFDVVLAADVLYERRNVAPILAALPALVAPGGRALVADPGRLPTPEFLDGAARTWSVRPVPHEGPAAVSVHRLTRP</sequence>
<gene>
    <name evidence="1" type="ORF">AB2L27_15745</name>
</gene>
<keyword evidence="2" id="KW-1185">Reference proteome</keyword>
<dbReference type="RefSeq" id="WP_370442437.1">
    <property type="nucleotide sequence ID" value="NZ_JBGFTU010000019.1"/>
</dbReference>
<dbReference type="PANTHER" id="PTHR14614:SF132">
    <property type="entry name" value="PROTEIN-LYSINE METHYLTRANSFERASE C42C1.13"/>
    <property type="match status" value="1"/>
</dbReference>
<dbReference type="GO" id="GO:0032259">
    <property type="term" value="P:methylation"/>
    <property type="evidence" value="ECO:0007669"/>
    <property type="project" value="UniProtKB-KW"/>
</dbReference>
<proteinExistence type="predicted"/>
<keyword evidence="1" id="KW-0489">Methyltransferase</keyword>
<dbReference type="InterPro" id="IPR029063">
    <property type="entry name" value="SAM-dependent_MTases_sf"/>
</dbReference>
<dbReference type="Proteomes" id="UP001565927">
    <property type="component" value="Unassembled WGS sequence"/>
</dbReference>
<comment type="caution">
    <text evidence="1">The sequence shown here is derived from an EMBL/GenBank/DDBJ whole genome shotgun (WGS) entry which is preliminary data.</text>
</comment>
<reference evidence="1 2" key="1">
    <citation type="submission" date="2024-07" db="EMBL/GenBank/DDBJ databases">
        <authorList>
            <person name="Thanompreechachai J."/>
            <person name="Duangmal K."/>
        </authorList>
    </citation>
    <scope>NUCLEOTIDE SEQUENCE [LARGE SCALE GENOMIC DNA]</scope>
    <source>
        <strain evidence="1 2">LSe6-4</strain>
    </source>
</reference>
<dbReference type="GO" id="GO:0008168">
    <property type="term" value="F:methyltransferase activity"/>
    <property type="evidence" value="ECO:0007669"/>
    <property type="project" value="UniProtKB-KW"/>
</dbReference>
<dbReference type="CDD" id="cd02440">
    <property type="entry name" value="AdoMet_MTases"/>
    <property type="match status" value="1"/>
</dbReference>
<dbReference type="PANTHER" id="PTHR14614">
    <property type="entry name" value="HEPATOCELLULAR CARCINOMA-ASSOCIATED ANTIGEN"/>
    <property type="match status" value="1"/>
</dbReference>
<accession>A0ABV4H3Q5</accession>